<dbReference type="EMBL" id="JBFTWV010000215">
    <property type="protein sequence ID" value="KAL2783723.1"/>
    <property type="molecule type" value="Genomic_DNA"/>
</dbReference>
<keyword evidence="1" id="KW-0472">Membrane</keyword>
<keyword evidence="1" id="KW-0812">Transmembrane</keyword>
<protein>
    <submittedName>
        <fullName evidence="2">Uncharacterized protein</fullName>
    </submittedName>
</protein>
<gene>
    <name evidence="2" type="ORF">BJX66DRAFT_317960</name>
</gene>
<name>A0ABR4FKD6_9EURO</name>
<evidence type="ECO:0000256" key="1">
    <source>
        <dbReference type="SAM" id="Phobius"/>
    </source>
</evidence>
<comment type="caution">
    <text evidence="2">The sequence shown here is derived from an EMBL/GenBank/DDBJ whole genome shotgun (WGS) entry which is preliminary data.</text>
</comment>
<dbReference type="Proteomes" id="UP001610563">
    <property type="component" value="Unassembled WGS sequence"/>
</dbReference>
<sequence length="337" mass="34210">MSSAISIFDITLTNWGPLPTTPFTPPAASCSTISTVEIFATDLPELIWQECNPQTSPLCYAPSPTAASAVHEYISINAIPGDGQIGAVYSPAPGCPEGYKTVGVASRDGEGPVTREGFLEKPVLPTRVDLPGDLVPSIFPSRSVVGGAAAAATPTPGPALDLANFPVVFGRDDALIAALEPAETAVWCCPQSMTAGINGYCSSILPSYTFSSACQAIFRTEDTATYTTGIPQDDGSTTEGILLLVTATTTGRMLTTSISDADAAGFVAVSVVPPLTLVHKPTDLVGGTEEEGEEEDAVFTGAAAKVTLGGGSAWGGVVGVVGVLLASALAGGMLVLA</sequence>
<keyword evidence="3" id="KW-1185">Reference proteome</keyword>
<keyword evidence="1" id="KW-1133">Transmembrane helix</keyword>
<proteinExistence type="predicted"/>
<feature type="transmembrane region" description="Helical" evidence="1">
    <location>
        <begin position="313"/>
        <end position="336"/>
    </location>
</feature>
<reference evidence="2 3" key="1">
    <citation type="submission" date="2024-07" db="EMBL/GenBank/DDBJ databases">
        <title>Section-level genome sequencing and comparative genomics of Aspergillus sections Usti and Cavernicolus.</title>
        <authorList>
            <consortium name="Lawrence Berkeley National Laboratory"/>
            <person name="Nybo J.L."/>
            <person name="Vesth T.C."/>
            <person name="Theobald S."/>
            <person name="Frisvad J.C."/>
            <person name="Larsen T.O."/>
            <person name="Kjaerboelling I."/>
            <person name="Rothschild-Mancinelli K."/>
            <person name="Lyhne E.K."/>
            <person name="Kogle M.E."/>
            <person name="Barry K."/>
            <person name="Clum A."/>
            <person name="Na H."/>
            <person name="Ledsgaard L."/>
            <person name="Lin J."/>
            <person name="Lipzen A."/>
            <person name="Kuo A."/>
            <person name="Riley R."/>
            <person name="Mondo S."/>
            <person name="Labutti K."/>
            <person name="Haridas S."/>
            <person name="Pangalinan J."/>
            <person name="Salamov A.A."/>
            <person name="Simmons B.A."/>
            <person name="Magnuson J.K."/>
            <person name="Chen J."/>
            <person name="Drula E."/>
            <person name="Henrissat B."/>
            <person name="Wiebenga A."/>
            <person name="Lubbers R.J."/>
            <person name="Gomes A.C."/>
            <person name="Makela M.R."/>
            <person name="Stajich J."/>
            <person name="Grigoriev I.V."/>
            <person name="Mortensen U.H."/>
            <person name="De Vries R.P."/>
            <person name="Baker S.E."/>
            <person name="Andersen M.R."/>
        </authorList>
    </citation>
    <scope>NUCLEOTIDE SEQUENCE [LARGE SCALE GENOMIC DNA]</scope>
    <source>
        <strain evidence="2 3">CBS 209.92</strain>
    </source>
</reference>
<accession>A0ABR4FKD6</accession>
<evidence type="ECO:0000313" key="2">
    <source>
        <dbReference type="EMBL" id="KAL2783723.1"/>
    </source>
</evidence>
<evidence type="ECO:0000313" key="3">
    <source>
        <dbReference type="Proteomes" id="UP001610563"/>
    </source>
</evidence>
<organism evidence="2 3">
    <name type="scientific">Aspergillus keveii</name>
    <dbReference type="NCBI Taxonomy" id="714993"/>
    <lineage>
        <taxon>Eukaryota</taxon>
        <taxon>Fungi</taxon>
        <taxon>Dikarya</taxon>
        <taxon>Ascomycota</taxon>
        <taxon>Pezizomycotina</taxon>
        <taxon>Eurotiomycetes</taxon>
        <taxon>Eurotiomycetidae</taxon>
        <taxon>Eurotiales</taxon>
        <taxon>Aspergillaceae</taxon>
        <taxon>Aspergillus</taxon>
        <taxon>Aspergillus subgen. Nidulantes</taxon>
    </lineage>
</organism>